<dbReference type="PANTHER" id="PTHR33713:SF10">
    <property type="entry name" value="ANTITOXIN YAFN"/>
    <property type="match status" value="1"/>
</dbReference>
<dbReference type="Proteomes" id="UP000262072">
    <property type="component" value="Unassembled WGS sequence"/>
</dbReference>
<evidence type="ECO:0000256" key="2">
    <source>
        <dbReference type="RuleBase" id="RU362080"/>
    </source>
</evidence>
<reference evidence="5" key="1">
    <citation type="submission" date="2018-05" db="EMBL/GenBank/DDBJ databases">
        <authorList>
            <person name="Strepis N."/>
        </authorList>
    </citation>
    <scope>NUCLEOTIDE SEQUENCE [LARGE SCALE GENOMIC DNA]</scope>
</reference>
<dbReference type="RefSeq" id="WP_119093778.1">
    <property type="nucleotide sequence ID" value="NZ_OY761017.1"/>
</dbReference>
<feature type="region of interest" description="Disordered" evidence="3">
    <location>
        <begin position="86"/>
        <end position="107"/>
    </location>
</feature>
<name>A0A383TI73_9LACT</name>
<dbReference type="Gene3D" id="3.40.1620.10">
    <property type="entry name" value="YefM-like domain"/>
    <property type="match status" value="1"/>
</dbReference>
<dbReference type="InterPro" id="IPR036165">
    <property type="entry name" value="YefM-like_sf"/>
</dbReference>
<sequence length="107" mass="12284">MLKILDVNTKSVTEAKKEFSKIIKDINQTGEPTFIFNHNKPEAVILSNTTYEELVKRNMVLEEKLFYSQLNNRVKDGPGELIPSEKVIESNQEHNPFSALSDKDLFD</sequence>
<dbReference type="AlphaFoldDB" id="A0A383TI73"/>
<dbReference type="SUPFAM" id="SSF143120">
    <property type="entry name" value="YefM-like"/>
    <property type="match status" value="1"/>
</dbReference>
<dbReference type="InterPro" id="IPR051405">
    <property type="entry name" value="phD/YefM_antitoxin"/>
</dbReference>
<proteinExistence type="inferred from homology"/>
<evidence type="ECO:0000256" key="1">
    <source>
        <dbReference type="ARBA" id="ARBA00009981"/>
    </source>
</evidence>
<comment type="similarity">
    <text evidence="1 2">Belongs to the phD/YefM antitoxin family.</text>
</comment>
<organism evidence="4 5">
    <name type="scientific">Trichococcus shcherbakoviae</name>
    <dbReference type="NCBI Taxonomy" id="2094020"/>
    <lineage>
        <taxon>Bacteria</taxon>
        <taxon>Bacillati</taxon>
        <taxon>Bacillota</taxon>
        <taxon>Bacilli</taxon>
        <taxon>Lactobacillales</taxon>
        <taxon>Carnobacteriaceae</taxon>
        <taxon>Trichococcus</taxon>
    </lineage>
</organism>
<dbReference type="EMBL" id="UNRR01000039">
    <property type="protein sequence ID" value="SYZ79656.1"/>
    <property type="molecule type" value="Genomic_DNA"/>
</dbReference>
<comment type="function">
    <text evidence="2">Antitoxin component of a type II toxin-antitoxin (TA) system.</text>
</comment>
<dbReference type="OrthoDB" id="5297687at2"/>
<dbReference type="Pfam" id="PF02604">
    <property type="entry name" value="PhdYeFM_antitox"/>
    <property type="match status" value="1"/>
</dbReference>
<dbReference type="InterPro" id="IPR006442">
    <property type="entry name" value="Antitoxin_Phd/YefM"/>
</dbReference>
<gene>
    <name evidence="4" type="ORF">TART1_2529</name>
</gene>
<accession>A0A383TI73</accession>
<dbReference type="PANTHER" id="PTHR33713">
    <property type="entry name" value="ANTITOXIN YAFN-RELATED"/>
    <property type="match status" value="1"/>
</dbReference>
<evidence type="ECO:0000313" key="5">
    <source>
        <dbReference type="Proteomes" id="UP000262072"/>
    </source>
</evidence>
<evidence type="ECO:0000313" key="4">
    <source>
        <dbReference type="EMBL" id="SYZ79656.1"/>
    </source>
</evidence>
<dbReference type="NCBIfam" id="TIGR01552">
    <property type="entry name" value="phd_fam"/>
    <property type="match status" value="1"/>
</dbReference>
<evidence type="ECO:0000256" key="3">
    <source>
        <dbReference type="SAM" id="MobiDB-lite"/>
    </source>
</evidence>
<protein>
    <recommendedName>
        <fullName evidence="2">Antitoxin</fullName>
    </recommendedName>
</protein>